<dbReference type="EMBL" id="CP021330">
    <property type="protein sequence ID" value="AVX05293.1"/>
    <property type="molecule type" value="Genomic_DNA"/>
</dbReference>
<gene>
    <name evidence="15" type="ORF">MXMO3_02782</name>
</gene>
<dbReference type="KEGG" id="mmyr:MXMO3_02782"/>
<dbReference type="GO" id="GO:0070475">
    <property type="term" value="P:rRNA base methylation"/>
    <property type="evidence" value="ECO:0007669"/>
    <property type="project" value="TreeGrafter"/>
</dbReference>
<organism evidence="15 16">
    <name type="scientific">Maritalea myrionectae</name>
    <dbReference type="NCBI Taxonomy" id="454601"/>
    <lineage>
        <taxon>Bacteria</taxon>
        <taxon>Pseudomonadati</taxon>
        <taxon>Pseudomonadota</taxon>
        <taxon>Alphaproteobacteria</taxon>
        <taxon>Hyphomicrobiales</taxon>
        <taxon>Devosiaceae</taxon>
        <taxon>Maritalea</taxon>
    </lineage>
</organism>
<evidence type="ECO:0000256" key="5">
    <source>
        <dbReference type="ARBA" id="ARBA00022490"/>
    </source>
</evidence>
<dbReference type="InterPro" id="IPR006700">
    <property type="entry name" value="RsmE"/>
</dbReference>
<dbReference type="STRING" id="1122213.GCA_000423365_00417"/>
<evidence type="ECO:0000256" key="9">
    <source>
        <dbReference type="ARBA" id="ARBA00022691"/>
    </source>
</evidence>
<evidence type="ECO:0000256" key="10">
    <source>
        <dbReference type="ARBA" id="ARBA00025699"/>
    </source>
</evidence>
<evidence type="ECO:0000256" key="12">
    <source>
        <dbReference type="PIRNR" id="PIRNR015601"/>
    </source>
</evidence>
<dbReference type="Gene3D" id="2.40.240.20">
    <property type="entry name" value="Hypothetical PUA domain-like, domain 1"/>
    <property type="match status" value="1"/>
</dbReference>
<dbReference type="AlphaFoldDB" id="A0A2R4MH75"/>
<dbReference type="InterPro" id="IPR046886">
    <property type="entry name" value="RsmE_MTase_dom"/>
</dbReference>
<evidence type="ECO:0000256" key="2">
    <source>
        <dbReference type="ARBA" id="ARBA00005528"/>
    </source>
</evidence>
<dbReference type="InterPro" id="IPR046887">
    <property type="entry name" value="RsmE_PUA-like"/>
</dbReference>
<comment type="catalytic activity">
    <reaction evidence="11 12">
        <text>uridine(1498) in 16S rRNA + S-adenosyl-L-methionine = N(3)-methyluridine(1498) in 16S rRNA + S-adenosyl-L-homocysteine + H(+)</text>
        <dbReference type="Rhea" id="RHEA:42920"/>
        <dbReference type="Rhea" id="RHEA-COMP:10283"/>
        <dbReference type="Rhea" id="RHEA-COMP:10284"/>
        <dbReference type="ChEBI" id="CHEBI:15378"/>
        <dbReference type="ChEBI" id="CHEBI:57856"/>
        <dbReference type="ChEBI" id="CHEBI:59789"/>
        <dbReference type="ChEBI" id="CHEBI:65315"/>
        <dbReference type="ChEBI" id="CHEBI:74502"/>
        <dbReference type="EC" id="2.1.1.193"/>
    </reaction>
</comment>
<comment type="subcellular location">
    <subcellularLocation>
        <location evidence="1 12">Cytoplasm</location>
    </subcellularLocation>
</comment>
<comment type="similarity">
    <text evidence="2 12">Belongs to the RNA methyltransferase RsmE family.</text>
</comment>
<evidence type="ECO:0000256" key="7">
    <source>
        <dbReference type="ARBA" id="ARBA00022603"/>
    </source>
</evidence>
<dbReference type="NCBIfam" id="NF008696">
    <property type="entry name" value="PRK11713.3-5"/>
    <property type="match status" value="1"/>
</dbReference>
<evidence type="ECO:0000256" key="6">
    <source>
        <dbReference type="ARBA" id="ARBA00022552"/>
    </source>
</evidence>
<dbReference type="InterPro" id="IPR029026">
    <property type="entry name" value="tRNA_m1G_MTases_N"/>
</dbReference>
<dbReference type="PANTHER" id="PTHR30027">
    <property type="entry name" value="RIBOSOMAL RNA SMALL SUBUNIT METHYLTRANSFERASE E"/>
    <property type="match status" value="1"/>
</dbReference>
<proteinExistence type="inferred from homology"/>
<sequence>MPRKHKTLPRLFIDQPLATGDQLKLEKAPSNYLVNVLRLNEGDEVILFNGQDGAFRATLVNGSKKAAQLEVAEQTSAQTPPSQIDYIFAPIKTARLDFMVQKATEMGVNALRPVQTQHTQMSRINYDRMRANAVEAAEQCEILNVPTVHEAQTLEKLIANWAETDPERKLIFADEETDVTDAAKALKPLGQSKVAVLIGPEGGFSEAERELLRAQSFCVPISLGPRILRADTAAIVALTLVQSNIGDLR</sequence>
<dbReference type="GO" id="GO:0070042">
    <property type="term" value="F:rRNA (uridine-N3-)-methyltransferase activity"/>
    <property type="evidence" value="ECO:0007669"/>
    <property type="project" value="TreeGrafter"/>
</dbReference>
<evidence type="ECO:0000256" key="8">
    <source>
        <dbReference type="ARBA" id="ARBA00022679"/>
    </source>
</evidence>
<evidence type="ECO:0000259" key="14">
    <source>
        <dbReference type="Pfam" id="PF20260"/>
    </source>
</evidence>
<dbReference type="Proteomes" id="UP000258927">
    <property type="component" value="Chromosome"/>
</dbReference>
<dbReference type="SUPFAM" id="SSF88697">
    <property type="entry name" value="PUA domain-like"/>
    <property type="match status" value="1"/>
</dbReference>
<keyword evidence="5 12" id="KW-0963">Cytoplasm</keyword>
<dbReference type="Pfam" id="PF20260">
    <property type="entry name" value="PUA_4"/>
    <property type="match status" value="1"/>
</dbReference>
<dbReference type="InterPro" id="IPR029028">
    <property type="entry name" value="Alpha/beta_knot_MTases"/>
</dbReference>
<dbReference type="Gene3D" id="3.40.1280.10">
    <property type="match status" value="1"/>
</dbReference>
<evidence type="ECO:0000259" key="13">
    <source>
        <dbReference type="Pfam" id="PF04452"/>
    </source>
</evidence>
<dbReference type="Pfam" id="PF04452">
    <property type="entry name" value="Methyltrans_RNA"/>
    <property type="match status" value="1"/>
</dbReference>
<evidence type="ECO:0000256" key="1">
    <source>
        <dbReference type="ARBA" id="ARBA00004496"/>
    </source>
</evidence>
<evidence type="ECO:0000256" key="3">
    <source>
        <dbReference type="ARBA" id="ARBA00012328"/>
    </source>
</evidence>
<keyword evidence="8 12" id="KW-0808">Transferase</keyword>
<dbReference type="InterPro" id="IPR015947">
    <property type="entry name" value="PUA-like_sf"/>
</dbReference>
<keyword evidence="7 12" id="KW-0489">Methyltransferase</keyword>
<comment type="function">
    <text evidence="10 12">Specifically methylates the N3 position of the uracil ring of uridine 1498 (m3U1498) in 16S rRNA. Acts on the fully assembled 30S ribosomal subunit.</text>
</comment>
<dbReference type="RefSeq" id="WP_117396236.1">
    <property type="nucleotide sequence ID" value="NZ_CP021330.1"/>
</dbReference>
<dbReference type="CDD" id="cd18084">
    <property type="entry name" value="RsmE-like"/>
    <property type="match status" value="1"/>
</dbReference>
<dbReference type="EC" id="2.1.1.193" evidence="3 12"/>
<dbReference type="NCBIfam" id="TIGR00046">
    <property type="entry name" value="RsmE family RNA methyltransferase"/>
    <property type="match status" value="1"/>
</dbReference>
<dbReference type="PANTHER" id="PTHR30027:SF3">
    <property type="entry name" value="16S RRNA (URACIL(1498)-N(3))-METHYLTRANSFERASE"/>
    <property type="match status" value="1"/>
</dbReference>
<evidence type="ECO:0000313" key="15">
    <source>
        <dbReference type="EMBL" id="AVX05293.1"/>
    </source>
</evidence>
<reference evidence="15 16" key="1">
    <citation type="submission" date="2017-05" db="EMBL/GenBank/DDBJ databases">
        <title>Genome Analysis of Maritalea myrionectae HL2708#5.</title>
        <authorList>
            <consortium name="Cotde Inc.-PKNU"/>
            <person name="Jang D."/>
            <person name="Oh H.-M."/>
        </authorList>
    </citation>
    <scope>NUCLEOTIDE SEQUENCE [LARGE SCALE GENOMIC DNA]</scope>
    <source>
        <strain evidence="15 16">HL2708#5</strain>
    </source>
</reference>
<protein>
    <recommendedName>
        <fullName evidence="4 12">Ribosomal RNA small subunit methyltransferase E</fullName>
        <ecNumber evidence="3 12">2.1.1.193</ecNumber>
    </recommendedName>
</protein>
<accession>A0A2R4MH75</accession>
<evidence type="ECO:0000313" key="16">
    <source>
        <dbReference type="Proteomes" id="UP000258927"/>
    </source>
</evidence>
<keyword evidence="6 12" id="KW-0698">rRNA processing</keyword>
<feature type="domain" description="Ribosomal RNA small subunit methyltransferase E methyltransferase" evidence="13">
    <location>
        <begin position="81"/>
        <end position="242"/>
    </location>
</feature>
<keyword evidence="16" id="KW-1185">Reference proteome</keyword>
<dbReference type="SUPFAM" id="SSF75217">
    <property type="entry name" value="alpha/beta knot"/>
    <property type="match status" value="1"/>
</dbReference>
<name>A0A2R4MH75_9HYPH</name>
<feature type="domain" description="Ribosomal RNA small subunit methyltransferase E PUA-like" evidence="14">
    <location>
        <begin position="30"/>
        <end position="71"/>
    </location>
</feature>
<evidence type="ECO:0000256" key="11">
    <source>
        <dbReference type="ARBA" id="ARBA00047944"/>
    </source>
</evidence>
<keyword evidence="9 12" id="KW-0949">S-adenosyl-L-methionine</keyword>
<dbReference type="GO" id="GO:0005737">
    <property type="term" value="C:cytoplasm"/>
    <property type="evidence" value="ECO:0007669"/>
    <property type="project" value="UniProtKB-SubCell"/>
</dbReference>
<dbReference type="PIRSF" id="PIRSF015601">
    <property type="entry name" value="MTase_slr0722"/>
    <property type="match status" value="1"/>
</dbReference>
<evidence type="ECO:0000256" key="4">
    <source>
        <dbReference type="ARBA" id="ARBA00013673"/>
    </source>
</evidence>